<evidence type="ECO:0000313" key="2">
    <source>
        <dbReference type="EMBL" id="NKC31844.1"/>
    </source>
</evidence>
<dbReference type="EMBL" id="JAAVNE010000019">
    <property type="protein sequence ID" value="NKC31844.1"/>
    <property type="molecule type" value="Genomic_DNA"/>
</dbReference>
<dbReference type="Proteomes" id="UP000787635">
    <property type="component" value="Unassembled WGS sequence"/>
</dbReference>
<keyword evidence="1" id="KW-0812">Transmembrane</keyword>
<keyword evidence="3" id="KW-1185">Reference proteome</keyword>
<keyword evidence="1" id="KW-1133">Transmembrane helix</keyword>
<evidence type="ECO:0000313" key="3">
    <source>
        <dbReference type="Proteomes" id="UP000787635"/>
    </source>
</evidence>
<reference evidence="2 3" key="1">
    <citation type="submission" date="2020-03" db="EMBL/GenBank/DDBJ databases">
        <title>Roseomonas selenitidurans sp. nov. isolated from urban soil.</title>
        <authorList>
            <person name="Liu H."/>
        </authorList>
    </citation>
    <scope>NUCLEOTIDE SEQUENCE [LARGE SCALE GENOMIC DNA]</scope>
    <source>
        <strain evidence="2 3">BU-1</strain>
    </source>
</reference>
<comment type="caution">
    <text evidence="2">The sequence shown here is derived from an EMBL/GenBank/DDBJ whole genome shotgun (WGS) entry which is preliminary data.</text>
</comment>
<feature type="transmembrane region" description="Helical" evidence="1">
    <location>
        <begin position="16"/>
        <end position="35"/>
    </location>
</feature>
<gene>
    <name evidence="2" type="ORF">HEQ75_13345</name>
</gene>
<accession>A0ABX1E3T4</accession>
<evidence type="ECO:0000256" key="1">
    <source>
        <dbReference type="SAM" id="Phobius"/>
    </source>
</evidence>
<sequence>MTGTMAGEGSRALRRVVRGFLAASVLSMAAGIWLSLGTGDWTWFARSGAILTTLGLVLASRKVLIARADLLALLADMEKVDGAERTARLASFKRLQRDIDRQVMERAGFALLVLGTLVWGFGDLVGRI</sequence>
<organism evidence="2 3">
    <name type="scientific">Falsiroseomonas selenitidurans</name>
    <dbReference type="NCBI Taxonomy" id="2716335"/>
    <lineage>
        <taxon>Bacteria</taxon>
        <taxon>Pseudomonadati</taxon>
        <taxon>Pseudomonadota</taxon>
        <taxon>Alphaproteobacteria</taxon>
        <taxon>Acetobacterales</taxon>
        <taxon>Roseomonadaceae</taxon>
        <taxon>Falsiroseomonas</taxon>
    </lineage>
</organism>
<keyword evidence="1" id="KW-0472">Membrane</keyword>
<protein>
    <submittedName>
        <fullName evidence="2">Uncharacterized protein</fullName>
    </submittedName>
</protein>
<feature type="transmembrane region" description="Helical" evidence="1">
    <location>
        <begin position="41"/>
        <end position="59"/>
    </location>
</feature>
<dbReference type="RefSeq" id="WP_168031279.1">
    <property type="nucleotide sequence ID" value="NZ_JAAVNE010000019.1"/>
</dbReference>
<feature type="transmembrane region" description="Helical" evidence="1">
    <location>
        <begin position="103"/>
        <end position="122"/>
    </location>
</feature>
<name>A0ABX1E3T4_9PROT</name>
<proteinExistence type="predicted"/>